<keyword evidence="4" id="KW-1185">Reference proteome</keyword>
<dbReference type="PANTHER" id="PTHR12526">
    <property type="entry name" value="GLYCOSYLTRANSFERASE"/>
    <property type="match status" value="1"/>
</dbReference>
<evidence type="ECO:0000313" key="3">
    <source>
        <dbReference type="EMBL" id="QHA08798.1"/>
    </source>
</evidence>
<organism evidence="3 4">
    <name type="scientific">Streptomyces broussonetiae</name>
    <dbReference type="NCBI Taxonomy" id="2686304"/>
    <lineage>
        <taxon>Bacteria</taxon>
        <taxon>Bacillati</taxon>
        <taxon>Actinomycetota</taxon>
        <taxon>Actinomycetes</taxon>
        <taxon>Kitasatosporales</taxon>
        <taxon>Streptomycetaceae</taxon>
        <taxon>Streptomyces</taxon>
    </lineage>
</organism>
<accession>A0A6I6N6H9</accession>
<dbReference type="EMBL" id="CP047020">
    <property type="protein sequence ID" value="QHA08798.1"/>
    <property type="molecule type" value="Genomic_DNA"/>
</dbReference>
<dbReference type="Gene3D" id="3.40.50.2000">
    <property type="entry name" value="Glycogen Phosphorylase B"/>
    <property type="match status" value="2"/>
</dbReference>
<keyword evidence="3" id="KW-0808">Transferase</keyword>
<dbReference type="GO" id="GO:0016740">
    <property type="term" value="F:transferase activity"/>
    <property type="evidence" value="ECO:0007669"/>
    <property type="project" value="UniProtKB-KW"/>
</dbReference>
<dbReference type="AlphaFoldDB" id="A0A6I6N6H9"/>
<feature type="region of interest" description="Disordered" evidence="2">
    <location>
        <begin position="67"/>
        <end position="96"/>
    </location>
</feature>
<dbReference type="RefSeq" id="WP_158928564.1">
    <property type="nucleotide sequence ID" value="NZ_CP047020.1"/>
</dbReference>
<dbReference type="PANTHER" id="PTHR12526:SF627">
    <property type="entry name" value="D-RHAMNOSYLTRANSFERASE WBPZ"/>
    <property type="match status" value="1"/>
</dbReference>
<dbReference type="Pfam" id="PF13692">
    <property type="entry name" value="Glyco_trans_1_4"/>
    <property type="match status" value="1"/>
</dbReference>
<evidence type="ECO:0000313" key="4">
    <source>
        <dbReference type="Proteomes" id="UP000436138"/>
    </source>
</evidence>
<dbReference type="KEGG" id="sbro:GQF42_41045"/>
<evidence type="ECO:0000256" key="2">
    <source>
        <dbReference type="SAM" id="MobiDB-lite"/>
    </source>
</evidence>
<sequence>MKITFLLHNAYGISGTVRATANLAGALADHHDVEIVSYYRTADQPRLAAAPQVRMRTLVDLRPTSRHYAGNTAEQRRSGTVCPHDTVHHGPTPPSGLGEARLAQYLKDTDADVVIATRPYLTCFLAEHGRPDQLRIGQEYATRALHPEALRDDLDVAVSLLDAYVSVSAADTRAYRRALHSAPTRLTSIPVCAPAPCVQPSTGNSRTVVTAGRLTAAKRYDRLVDAFAKVVAVHPDWTLRIYGRGHERSSLRRRVDDLGLHDNVQLMGVRTPLDPEWAKGAIAVLPSSAEPSGTTLLEAMSCGVPVVSTDCDHAPREIITHGEDGLLVPAHGAVEDTLADALCRLIENDAERRRMAAAAHLTSLRFRPRHIAAQYDALFADLKPQLAGRGGGGTALRAARPDTDGGFPLWRRALELIGLAGLGAPVRVGCRVLPDGSVTFHVPSPALTPDAWNLVLRPRETTAAGDPVRLRLEQRGTGAGRSLQATLDKASYSLAEGHWDAFVQHVSGNTSRPVLAGPVETARLLDPAARRPSDAGCTAWIPCPAPDGGLALRTWHRPAHAEVSTVTVGDSAIRITGSLHGSAARSHHYRFRARLQGHRDPSFDGHCYIDAYGDFDIGIPLATAAEHHPGADAHWDLRLSAYGGPELRLGMLTGDIADRRDITTFPTAHLSRPRSRLTFQPYLTPDHDLALRTTDA</sequence>
<name>A0A6I6N6H9_9ACTN</name>
<proteinExistence type="predicted"/>
<reference evidence="3 4" key="1">
    <citation type="submission" date="2019-12" db="EMBL/GenBank/DDBJ databases">
        <title>Streptomyces sp. strain T44 isolated from rhizosphere soil of Broussonetia papyrifera.</title>
        <authorList>
            <person name="Mo P."/>
        </authorList>
    </citation>
    <scope>NUCLEOTIDE SEQUENCE [LARGE SCALE GENOMIC DNA]</scope>
    <source>
        <strain evidence="3 4">T44</strain>
    </source>
</reference>
<dbReference type="Proteomes" id="UP000436138">
    <property type="component" value="Chromosome"/>
</dbReference>
<evidence type="ECO:0000256" key="1">
    <source>
        <dbReference type="ARBA" id="ARBA00021292"/>
    </source>
</evidence>
<protein>
    <recommendedName>
        <fullName evidence="1">D-inositol 3-phosphate glycosyltransferase</fullName>
    </recommendedName>
</protein>
<dbReference type="SUPFAM" id="SSF53756">
    <property type="entry name" value="UDP-Glycosyltransferase/glycogen phosphorylase"/>
    <property type="match status" value="1"/>
</dbReference>
<gene>
    <name evidence="3" type="ORF">GQF42_41045</name>
</gene>